<dbReference type="RefSeq" id="WP_146215541.1">
    <property type="nucleotide sequence ID" value="NZ_QGTR01000001.1"/>
</dbReference>
<dbReference type="PANTHER" id="PTHR30451:SF5">
    <property type="entry name" value="SLR0019 PROTEIN"/>
    <property type="match status" value="1"/>
</dbReference>
<sequence>MTSSTGLRLAVAGLALMCLPAAAMARSGDVSPDRDLPDSQASAGPAVGRDLFLVVSVNGRDTELVAAFHQDADGTLTIEADQLRNVGILPVAVATLPDGRIRIDLLPGVRFVFDELNQSIAFTADDAQQAPRIIDARLRRGGGKKPEPEQAQSSYGALLNYSLVGAMDNSNDGGRFDFSGLSGAFEARAFGPLGVLATSFIASTSDNVYFDNTRLETTWRYSDQSRMLSYSAGDIITGGLSWTRSTRLGGFQIQRNFALRSDLVTFPVPGLSGSAAVPSTVEVYLNNARRFTSPVDAGPFEITNLPIVDGAGNARIVVTDAQGQEVVSESSFITSNQLLSPGLMDFSAEVGFARIGYGVESNVYDRRPYGSATFRTGITNRLTLEAHAEGGADLINGGGGVVIAAPVLGVVSVSAAGSYSSGERGHQLVASLKRDLLGLHLSARVQRSFGHYQDIASVTAADVDIETGLFSMSADPPRALEQVAVSVPLAFDSSNLNFSYTHLETTEGDHTRIVGVSYNRPVFGGSSFSVSALKDLEAGNVGVYASLVIPIGADTTSATAAAYQEGDYAITERLTRSQGQKIGDYGWSVARQQSDSSVTQASASYRTSVGNITGRAAQRETGTQASLRLDGAVIAAGGGVFFSNRIGDAFAIVDAGAPGVDVQYENRPAGVTDRNGKLLLPRLRSYQRNRISIDPTDLPLDAVVNNTRDVVMPADRSGIVVKFDVDTDAAAALVAFTRPDGSAVEMGAIGRIAADAEPFVVGYDGQALVENLQATNRVTLELQDGTTCVAAFNYIAQPGKPVSISDAICQP</sequence>
<dbReference type="GO" id="GO:0009279">
    <property type="term" value="C:cell outer membrane"/>
    <property type="evidence" value="ECO:0007669"/>
    <property type="project" value="TreeGrafter"/>
</dbReference>
<evidence type="ECO:0000313" key="2">
    <source>
        <dbReference type="EMBL" id="PWW04402.1"/>
    </source>
</evidence>
<dbReference type="Gene3D" id="2.60.40.3110">
    <property type="match status" value="1"/>
</dbReference>
<dbReference type="GO" id="GO:0009297">
    <property type="term" value="P:pilus assembly"/>
    <property type="evidence" value="ECO:0007669"/>
    <property type="project" value="InterPro"/>
</dbReference>
<dbReference type="Pfam" id="PF00577">
    <property type="entry name" value="Usher"/>
    <property type="match status" value="1"/>
</dbReference>
<comment type="caution">
    <text evidence="2">The sequence shown here is derived from an EMBL/GenBank/DDBJ whole genome shotgun (WGS) entry which is preliminary data.</text>
</comment>
<dbReference type="Gene3D" id="2.60.40.2070">
    <property type="match status" value="1"/>
</dbReference>
<evidence type="ECO:0000256" key="1">
    <source>
        <dbReference type="SAM" id="SignalP"/>
    </source>
</evidence>
<protein>
    <submittedName>
        <fullName evidence="2">Outer membrane usher protein</fullName>
    </submittedName>
</protein>
<organism evidence="2 3">
    <name type="scientific">Hoeflea marina</name>
    <dbReference type="NCBI Taxonomy" id="274592"/>
    <lineage>
        <taxon>Bacteria</taxon>
        <taxon>Pseudomonadati</taxon>
        <taxon>Pseudomonadota</taxon>
        <taxon>Alphaproteobacteria</taxon>
        <taxon>Hyphomicrobiales</taxon>
        <taxon>Rhizobiaceae</taxon>
        <taxon>Hoeflea</taxon>
    </lineage>
</organism>
<keyword evidence="1" id="KW-0732">Signal</keyword>
<dbReference type="InterPro" id="IPR043142">
    <property type="entry name" value="PapC-like_C_sf"/>
</dbReference>
<proteinExistence type="predicted"/>
<keyword evidence="3" id="KW-1185">Reference proteome</keyword>
<evidence type="ECO:0000313" key="3">
    <source>
        <dbReference type="Proteomes" id="UP000246352"/>
    </source>
</evidence>
<dbReference type="InterPro" id="IPR000015">
    <property type="entry name" value="Fimb_usher"/>
</dbReference>
<reference evidence="2 3" key="1">
    <citation type="submission" date="2018-05" db="EMBL/GenBank/DDBJ databases">
        <title>Genomic Encyclopedia of Type Strains, Phase IV (KMG-IV): sequencing the most valuable type-strain genomes for metagenomic binning, comparative biology and taxonomic classification.</title>
        <authorList>
            <person name="Goeker M."/>
        </authorList>
    </citation>
    <scope>NUCLEOTIDE SEQUENCE [LARGE SCALE GENOMIC DNA]</scope>
    <source>
        <strain evidence="2 3">DSM 16791</strain>
    </source>
</reference>
<dbReference type="Proteomes" id="UP000246352">
    <property type="component" value="Unassembled WGS sequence"/>
</dbReference>
<dbReference type="GO" id="GO:0015473">
    <property type="term" value="F:fimbrial usher porin activity"/>
    <property type="evidence" value="ECO:0007669"/>
    <property type="project" value="InterPro"/>
</dbReference>
<feature type="chain" id="PRO_5016318329" evidence="1">
    <location>
        <begin position="26"/>
        <end position="811"/>
    </location>
</feature>
<accession>A0A317PSG5</accession>
<gene>
    <name evidence="2" type="ORF">DFR52_1011100</name>
</gene>
<dbReference type="EMBL" id="QGTR01000001">
    <property type="protein sequence ID" value="PWW04402.1"/>
    <property type="molecule type" value="Genomic_DNA"/>
</dbReference>
<dbReference type="OrthoDB" id="8587at2"/>
<feature type="signal peptide" evidence="1">
    <location>
        <begin position="1"/>
        <end position="25"/>
    </location>
</feature>
<dbReference type="AlphaFoldDB" id="A0A317PSG5"/>
<dbReference type="Gene3D" id="2.60.40.2610">
    <property type="entry name" value="Outer membrane usher protein FimD, plug domain"/>
    <property type="match status" value="1"/>
</dbReference>
<name>A0A317PSG5_9HYPH</name>
<dbReference type="InterPro" id="IPR042186">
    <property type="entry name" value="FimD_plug_dom"/>
</dbReference>
<dbReference type="PANTHER" id="PTHR30451">
    <property type="entry name" value="OUTER MEMBRANE USHER PROTEIN"/>
    <property type="match status" value="1"/>
</dbReference>